<gene>
    <name evidence="1" type="ORF">QAD02_011857</name>
</gene>
<dbReference type="EMBL" id="CM056742">
    <property type="protein sequence ID" value="KAJ8676071.1"/>
    <property type="molecule type" value="Genomic_DNA"/>
</dbReference>
<keyword evidence="2" id="KW-1185">Reference proteome</keyword>
<comment type="caution">
    <text evidence="1">The sequence shown here is derived from an EMBL/GenBank/DDBJ whole genome shotgun (WGS) entry which is preliminary data.</text>
</comment>
<sequence>MAHRALMGLSKVLPKRISNVKPFEYLLVLDFEATCLENQILRPQEIIEFPCLVMSTKDWEVKDVFHEYVKPRVHTQLSTFCTELTGIMQETVDNEKHFPQVFLEFNHWLSRGRYFEKENKSAFVTCGDWDLRVMLPNQCKLDEIDLPHYCYEWINLKTLFYSATKHYPRSLKDMLNHLNMEFQGKNHCGLDDAHNMTRVIRVLSKKHRLELSITSDLTDEKESSAQA</sequence>
<reference evidence="1" key="1">
    <citation type="submission" date="2023-04" db="EMBL/GenBank/DDBJ databases">
        <title>A chromosome-level genome assembly of the parasitoid wasp Eretmocerus hayati.</title>
        <authorList>
            <person name="Zhong Y."/>
            <person name="Liu S."/>
            <person name="Liu Y."/>
        </authorList>
    </citation>
    <scope>NUCLEOTIDE SEQUENCE</scope>
    <source>
        <strain evidence="1">ZJU_SS_LIU_2023</strain>
    </source>
</reference>
<accession>A0ACC2NY32</accession>
<protein>
    <submittedName>
        <fullName evidence="1">Uncharacterized protein</fullName>
    </submittedName>
</protein>
<name>A0ACC2NY32_9HYME</name>
<evidence type="ECO:0000313" key="1">
    <source>
        <dbReference type="EMBL" id="KAJ8676071.1"/>
    </source>
</evidence>
<proteinExistence type="predicted"/>
<evidence type="ECO:0000313" key="2">
    <source>
        <dbReference type="Proteomes" id="UP001239111"/>
    </source>
</evidence>
<organism evidence="1 2">
    <name type="scientific">Eretmocerus hayati</name>
    <dbReference type="NCBI Taxonomy" id="131215"/>
    <lineage>
        <taxon>Eukaryota</taxon>
        <taxon>Metazoa</taxon>
        <taxon>Ecdysozoa</taxon>
        <taxon>Arthropoda</taxon>
        <taxon>Hexapoda</taxon>
        <taxon>Insecta</taxon>
        <taxon>Pterygota</taxon>
        <taxon>Neoptera</taxon>
        <taxon>Endopterygota</taxon>
        <taxon>Hymenoptera</taxon>
        <taxon>Apocrita</taxon>
        <taxon>Proctotrupomorpha</taxon>
        <taxon>Chalcidoidea</taxon>
        <taxon>Aphelinidae</taxon>
        <taxon>Aphelininae</taxon>
        <taxon>Eretmocerus</taxon>
    </lineage>
</organism>
<dbReference type="Proteomes" id="UP001239111">
    <property type="component" value="Chromosome 2"/>
</dbReference>